<proteinExistence type="predicted"/>
<dbReference type="SUPFAM" id="SSF103473">
    <property type="entry name" value="MFS general substrate transporter"/>
    <property type="match status" value="1"/>
</dbReference>
<organism evidence="2 3">
    <name type="scientific">Stachybotrys chlorohalonatus (strain IBT 40285)</name>
    <dbReference type="NCBI Taxonomy" id="1283841"/>
    <lineage>
        <taxon>Eukaryota</taxon>
        <taxon>Fungi</taxon>
        <taxon>Dikarya</taxon>
        <taxon>Ascomycota</taxon>
        <taxon>Pezizomycotina</taxon>
        <taxon>Sordariomycetes</taxon>
        <taxon>Hypocreomycetidae</taxon>
        <taxon>Hypocreales</taxon>
        <taxon>Stachybotryaceae</taxon>
        <taxon>Stachybotrys</taxon>
    </lineage>
</organism>
<evidence type="ECO:0000313" key="2">
    <source>
        <dbReference type="EMBL" id="KFA70398.1"/>
    </source>
</evidence>
<feature type="transmembrane region" description="Helical" evidence="1">
    <location>
        <begin position="34"/>
        <end position="55"/>
    </location>
</feature>
<dbReference type="Proteomes" id="UP000028524">
    <property type="component" value="Unassembled WGS sequence"/>
</dbReference>
<name>A0A084R2G3_STAC4</name>
<keyword evidence="1" id="KW-1133">Transmembrane helix</keyword>
<keyword evidence="1" id="KW-0812">Transmembrane</keyword>
<dbReference type="InParanoid" id="A0A084R2G3"/>
<dbReference type="InterPro" id="IPR036259">
    <property type="entry name" value="MFS_trans_sf"/>
</dbReference>
<dbReference type="EMBL" id="KL659200">
    <property type="protein sequence ID" value="KFA70398.1"/>
    <property type="molecule type" value="Genomic_DNA"/>
</dbReference>
<accession>A0A084R2G3</accession>
<evidence type="ECO:0000313" key="3">
    <source>
        <dbReference type="Proteomes" id="UP000028524"/>
    </source>
</evidence>
<sequence>MADVGWYSSSFFLAQVAFQNPLGKAYYVFGFKQVFVGAILFFQIGCIGAAIYLFFPDSPLHACTPAHLLARSLDTLQSVSKQLWDIAGQASPALPCPPTSGPIVPHTNPNLCAGCPYTISPASVETG</sequence>
<dbReference type="HOGENOM" id="CLU_1971933_0_0_1"/>
<protein>
    <submittedName>
        <fullName evidence="2">Uncharacterized protein</fullName>
    </submittedName>
</protein>
<keyword evidence="1" id="KW-0472">Membrane</keyword>
<dbReference type="AlphaFoldDB" id="A0A084R2G3"/>
<evidence type="ECO:0000256" key="1">
    <source>
        <dbReference type="SAM" id="Phobius"/>
    </source>
</evidence>
<reference evidence="2 3" key="1">
    <citation type="journal article" date="2014" name="BMC Genomics">
        <title>Comparative genome sequencing reveals chemotype-specific gene clusters in the toxigenic black mold Stachybotrys.</title>
        <authorList>
            <person name="Semeiks J."/>
            <person name="Borek D."/>
            <person name="Otwinowski Z."/>
            <person name="Grishin N.V."/>
        </authorList>
    </citation>
    <scope>NUCLEOTIDE SEQUENCE [LARGE SCALE GENOMIC DNA]</scope>
    <source>
        <strain evidence="2 3">IBT 40285</strain>
    </source>
</reference>
<gene>
    <name evidence="2" type="ORF">S40285_07803</name>
</gene>
<keyword evidence="3" id="KW-1185">Reference proteome</keyword>